<evidence type="ECO:0000256" key="3">
    <source>
        <dbReference type="ARBA" id="ARBA00022989"/>
    </source>
</evidence>
<keyword evidence="4 5" id="KW-0472">Membrane</keyword>
<comment type="caution">
    <text evidence="7">The sequence shown here is derived from an EMBL/GenBank/DDBJ whole genome shotgun (WGS) entry which is preliminary data.</text>
</comment>
<dbReference type="Gene3D" id="1.20.1720.10">
    <property type="entry name" value="Multidrug resistance protein D"/>
    <property type="match status" value="1"/>
</dbReference>
<keyword evidence="8" id="KW-1185">Reference proteome</keyword>
<dbReference type="PROSITE" id="PS50850">
    <property type="entry name" value="MFS"/>
    <property type="match status" value="1"/>
</dbReference>
<keyword evidence="2 5" id="KW-0812">Transmembrane</keyword>
<dbReference type="Pfam" id="PF07690">
    <property type="entry name" value="MFS_1"/>
    <property type="match status" value="1"/>
</dbReference>
<dbReference type="OrthoDB" id="3437016at2759"/>
<evidence type="ECO:0000256" key="5">
    <source>
        <dbReference type="SAM" id="Phobius"/>
    </source>
</evidence>
<dbReference type="GO" id="GO:0022857">
    <property type="term" value="F:transmembrane transporter activity"/>
    <property type="evidence" value="ECO:0007669"/>
    <property type="project" value="InterPro"/>
</dbReference>
<dbReference type="Gene3D" id="1.20.1250.20">
    <property type="entry name" value="MFS general substrate transporter like domains"/>
    <property type="match status" value="1"/>
</dbReference>
<gene>
    <name evidence="7" type="ORF">AAE3_LOCUS11080</name>
</gene>
<feature type="transmembrane region" description="Helical" evidence="5">
    <location>
        <begin position="277"/>
        <end position="296"/>
    </location>
</feature>
<protein>
    <recommendedName>
        <fullName evidence="6">Major facilitator superfamily (MFS) profile domain-containing protein</fullName>
    </recommendedName>
</protein>
<dbReference type="InterPro" id="IPR020846">
    <property type="entry name" value="MFS_dom"/>
</dbReference>
<feature type="transmembrane region" description="Helical" evidence="5">
    <location>
        <begin position="71"/>
        <end position="90"/>
    </location>
</feature>
<feature type="transmembrane region" description="Helical" evidence="5">
    <location>
        <begin position="172"/>
        <end position="191"/>
    </location>
</feature>
<dbReference type="Proteomes" id="UP000467700">
    <property type="component" value="Unassembled WGS sequence"/>
</dbReference>
<feature type="transmembrane region" description="Helical" evidence="5">
    <location>
        <begin position="302"/>
        <end position="325"/>
    </location>
</feature>
<evidence type="ECO:0000256" key="1">
    <source>
        <dbReference type="ARBA" id="ARBA00004141"/>
    </source>
</evidence>
<dbReference type="EMBL" id="CACVBS010000071">
    <property type="protein sequence ID" value="CAA7268857.1"/>
    <property type="molecule type" value="Genomic_DNA"/>
</dbReference>
<reference evidence="7 8" key="1">
    <citation type="submission" date="2020-01" db="EMBL/GenBank/DDBJ databases">
        <authorList>
            <person name="Gupta K D."/>
        </authorList>
    </citation>
    <scope>NUCLEOTIDE SEQUENCE [LARGE SCALE GENOMIC DNA]</scope>
</reference>
<evidence type="ECO:0000259" key="6">
    <source>
        <dbReference type="PROSITE" id="PS50850"/>
    </source>
</evidence>
<feature type="transmembrane region" description="Helical" evidence="5">
    <location>
        <begin position="144"/>
        <end position="166"/>
    </location>
</feature>
<feature type="transmembrane region" description="Helical" evidence="5">
    <location>
        <begin position="212"/>
        <end position="233"/>
    </location>
</feature>
<dbReference type="PANTHER" id="PTHR23501:SF102">
    <property type="entry name" value="DRUG TRANSPORTER, PUTATIVE (AFU_ORTHOLOGUE AFUA_3G08530)-RELATED"/>
    <property type="match status" value="1"/>
</dbReference>
<accession>A0A8S0WRC6</accession>
<feature type="domain" description="Major facilitator superfamily (MFS) profile" evidence="6">
    <location>
        <begin position="1"/>
        <end position="353"/>
    </location>
</feature>
<sequence length="353" mass="37481">MSGNLAQLFGRRPVIMGGIVFFAVGSAVCGSARFFAVLVAGRAIQGVGAGAIQALSSIIITDLVPLRERGVYAGITGMLWTTGAAAGPFIADGLAQKATWRWLFYLNLPLSGLAFFIVAIFLRLKKPEGKIREKLSKIDWIGNVLIITSTCSCILALTWGGIRFPWSSGKNLGPLIAGIFGLGATLVYEALWAVDPMIPFVVLSNRTTVSGYIATFVQGMMTLAIGFYLPTWFQSVKGASPILSGLYLLPLSASISPSTIVQGIIIARTGLYRTVNFVGWVLLLLGTGLLITLNAHTSIGLIVLYQLFMGVGFGLLYSMTFAVLAPLPLHGASPSEALSFKTPSKPAFLLPSS</sequence>
<proteinExistence type="predicted"/>
<dbReference type="AlphaFoldDB" id="A0A8S0WRC6"/>
<name>A0A8S0WRC6_CYCAE</name>
<evidence type="ECO:0000256" key="2">
    <source>
        <dbReference type="ARBA" id="ARBA00022692"/>
    </source>
</evidence>
<keyword evidence="3 5" id="KW-1133">Transmembrane helix</keyword>
<organism evidence="7 8">
    <name type="scientific">Cyclocybe aegerita</name>
    <name type="common">Black poplar mushroom</name>
    <name type="synonym">Agrocybe aegerita</name>
    <dbReference type="NCBI Taxonomy" id="1973307"/>
    <lineage>
        <taxon>Eukaryota</taxon>
        <taxon>Fungi</taxon>
        <taxon>Dikarya</taxon>
        <taxon>Basidiomycota</taxon>
        <taxon>Agaricomycotina</taxon>
        <taxon>Agaricomycetes</taxon>
        <taxon>Agaricomycetidae</taxon>
        <taxon>Agaricales</taxon>
        <taxon>Agaricineae</taxon>
        <taxon>Bolbitiaceae</taxon>
        <taxon>Cyclocybe</taxon>
    </lineage>
</organism>
<dbReference type="PANTHER" id="PTHR23501">
    <property type="entry name" value="MAJOR FACILITATOR SUPERFAMILY"/>
    <property type="match status" value="1"/>
</dbReference>
<feature type="transmembrane region" description="Helical" evidence="5">
    <location>
        <begin position="102"/>
        <end position="124"/>
    </location>
</feature>
<evidence type="ECO:0000313" key="7">
    <source>
        <dbReference type="EMBL" id="CAA7268857.1"/>
    </source>
</evidence>
<evidence type="ECO:0000313" key="8">
    <source>
        <dbReference type="Proteomes" id="UP000467700"/>
    </source>
</evidence>
<feature type="transmembrane region" description="Helical" evidence="5">
    <location>
        <begin position="14"/>
        <end position="37"/>
    </location>
</feature>
<dbReference type="SUPFAM" id="SSF103473">
    <property type="entry name" value="MFS general substrate transporter"/>
    <property type="match status" value="1"/>
</dbReference>
<dbReference type="InterPro" id="IPR036259">
    <property type="entry name" value="MFS_trans_sf"/>
</dbReference>
<evidence type="ECO:0000256" key="4">
    <source>
        <dbReference type="ARBA" id="ARBA00023136"/>
    </source>
</evidence>
<dbReference type="InterPro" id="IPR011701">
    <property type="entry name" value="MFS"/>
</dbReference>
<dbReference type="GO" id="GO:0005886">
    <property type="term" value="C:plasma membrane"/>
    <property type="evidence" value="ECO:0007669"/>
    <property type="project" value="TreeGrafter"/>
</dbReference>
<feature type="transmembrane region" description="Helical" evidence="5">
    <location>
        <begin position="245"/>
        <end position="265"/>
    </location>
</feature>
<comment type="subcellular location">
    <subcellularLocation>
        <location evidence="1">Membrane</location>
        <topology evidence="1">Multi-pass membrane protein</topology>
    </subcellularLocation>
</comment>